<dbReference type="AlphaFoldDB" id="A0A3N4HTQ6"/>
<feature type="compositionally biased region" description="Basic and acidic residues" evidence="1">
    <location>
        <begin position="1"/>
        <end position="18"/>
    </location>
</feature>
<feature type="region of interest" description="Disordered" evidence="1">
    <location>
        <begin position="1"/>
        <end position="96"/>
    </location>
</feature>
<organism evidence="2 3">
    <name type="scientific">Ascobolus immersus RN42</name>
    <dbReference type="NCBI Taxonomy" id="1160509"/>
    <lineage>
        <taxon>Eukaryota</taxon>
        <taxon>Fungi</taxon>
        <taxon>Dikarya</taxon>
        <taxon>Ascomycota</taxon>
        <taxon>Pezizomycotina</taxon>
        <taxon>Pezizomycetes</taxon>
        <taxon>Pezizales</taxon>
        <taxon>Ascobolaceae</taxon>
        <taxon>Ascobolus</taxon>
    </lineage>
</organism>
<evidence type="ECO:0000313" key="3">
    <source>
        <dbReference type="Proteomes" id="UP000275078"/>
    </source>
</evidence>
<gene>
    <name evidence="2" type="ORF">BJ508DRAFT_174585</name>
</gene>
<evidence type="ECO:0000256" key="1">
    <source>
        <dbReference type="SAM" id="MobiDB-lite"/>
    </source>
</evidence>
<protein>
    <submittedName>
        <fullName evidence="2">Uncharacterized protein</fullName>
    </submittedName>
</protein>
<name>A0A3N4HTQ6_ASCIM</name>
<dbReference type="Proteomes" id="UP000275078">
    <property type="component" value="Unassembled WGS sequence"/>
</dbReference>
<evidence type="ECO:0000313" key="2">
    <source>
        <dbReference type="EMBL" id="RPA77059.1"/>
    </source>
</evidence>
<proteinExistence type="predicted"/>
<accession>A0A3N4HTQ6</accession>
<reference evidence="2 3" key="1">
    <citation type="journal article" date="2018" name="Nat. Ecol. Evol.">
        <title>Pezizomycetes genomes reveal the molecular basis of ectomycorrhizal truffle lifestyle.</title>
        <authorList>
            <person name="Murat C."/>
            <person name="Payen T."/>
            <person name="Noel B."/>
            <person name="Kuo A."/>
            <person name="Morin E."/>
            <person name="Chen J."/>
            <person name="Kohler A."/>
            <person name="Krizsan K."/>
            <person name="Balestrini R."/>
            <person name="Da Silva C."/>
            <person name="Montanini B."/>
            <person name="Hainaut M."/>
            <person name="Levati E."/>
            <person name="Barry K.W."/>
            <person name="Belfiori B."/>
            <person name="Cichocki N."/>
            <person name="Clum A."/>
            <person name="Dockter R.B."/>
            <person name="Fauchery L."/>
            <person name="Guy J."/>
            <person name="Iotti M."/>
            <person name="Le Tacon F."/>
            <person name="Lindquist E.A."/>
            <person name="Lipzen A."/>
            <person name="Malagnac F."/>
            <person name="Mello A."/>
            <person name="Molinier V."/>
            <person name="Miyauchi S."/>
            <person name="Poulain J."/>
            <person name="Riccioni C."/>
            <person name="Rubini A."/>
            <person name="Sitrit Y."/>
            <person name="Splivallo R."/>
            <person name="Traeger S."/>
            <person name="Wang M."/>
            <person name="Zifcakova L."/>
            <person name="Wipf D."/>
            <person name="Zambonelli A."/>
            <person name="Paolocci F."/>
            <person name="Nowrousian M."/>
            <person name="Ottonello S."/>
            <person name="Baldrian P."/>
            <person name="Spatafora J.W."/>
            <person name="Henrissat B."/>
            <person name="Nagy L.G."/>
            <person name="Aury J.M."/>
            <person name="Wincker P."/>
            <person name="Grigoriev I.V."/>
            <person name="Bonfante P."/>
            <person name="Martin F.M."/>
        </authorList>
    </citation>
    <scope>NUCLEOTIDE SEQUENCE [LARGE SCALE GENOMIC DNA]</scope>
    <source>
        <strain evidence="2 3">RN42</strain>
    </source>
</reference>
<sequence>MPHKNEQPHTTSERETRRRRDCKRCIGGSRPRKNKPNKNIWPPFPFPPPTLHIAIPSPTPTYSPQPTNLQSTYENTEKNTVKRRKKVTPQHQCPCT</sequence>
<keyword evidence="3" id="KW-1185">Reference proteome</keyword>
<dbReference type="EMBL" id="ML119732">
    <property type="protein sequence ID" value="RPA77059.1"/>
    <property type="molecule type" value="Genomic_DNA"/>
</dbReference>